<dbReference type="KEGG" id="cmk:103186635"/>
<reference evidence="16" key="5">
    <citation type="submission" date="2025-09" db="UniProtKB">
        <authorList>
            <consortium name="Ensembl"/>
        </authorList>
    </citation>
    <scope>IDENTIFICATION</scope>
</reference>
<dbReference type="Gene3D" id="2.60.40.10">
    <property type="entry name" value="Immunoglobulins"/>
    <property type="match status" value="2"/>
</dbReference>
<gene>
    <name evidence="16" type="primary">il4r.1</name>
</gene>
<proteinExistence type="inferred from homology"/>
<evidence type="ECO:0000256" key="7">
    <source>
        <dbReference type="ARBA" id="ARBA00022989"/>
    </source>
</evidence>
<dbReference type="PANTHER" id="PTHR23037">
    <property type="entry name" value="CYTOKINE RECEPTOR"/>
    <property type="match status" value="1"/>
</dbReference>
<sequence>MNRLGARCVALCCLLLELCQGDNDRQPRNFFCYNDYIKEMTCTWEALPGDNCSVEYRLLYKQTMGIITMGTLRPYQIPSRSLSEADQCVCHIQADFVSAMQYQINVTYRDHVILSTSVVPAQTIKPLPPCNLTVSSTQGKIQHLMWEDDYTEDTYLHTSLQYQVSYNRLQGTHDVLVYPVIGKQVSLLGFLEGGYTYTIRVRAKPSNNYNGFWSNWSSEKQWTEGSPEHNLDSIIVPICLGVVVLIIMCHYFIRWVKRGIWDKIPAPKLSTPFTRFQQEYFFDEKQLENCIVDKLVCSGPSRDTLWESRPDSCPSFPAFPAPSLQLLLPFRHDLRLGAQIPAPLFPLFPTIWPGLPPGGPRARDQLGGRGAGEGYSLFNSLVKPEPEGEGMVTEDRDSPLTLPSYSLATMGLPGSEYKTFSCGVNASLPQVGGEGHAETGWRKASDYMPCDQLAAKPGRAAVGTEEPRGPPEPSWPRGPGPLFPYPRSPEWVAGSRSQAWGRGWHRPRPERVVGGCLGPGVGAAGQQAGGKVPGPWVQGQMSPQDPRGRSHPLHEAVPGWQRAESLQHEATPCSASGPVLV</sequence>
<accession>A0A4W3JE11</accession>
<dbReference type="GeneTree" id="ENSGT00510000049182"/>
<reference evidence="17" key="3">
    <citation type="journal article" date="2014" name="Nature">
        <title>Elephant shark genome provides unique insights into gnathostome evolution.</title>
        <authorList>
            <consortium name="International Elephant Shark Genome Sequencing Consortium"/>
            <person name="Venkatesh B."/>
            <person name="Lee A.P."/>
            <person name="Ravi V."/>
            <person name="Maurya A.K."/>
            <person name="Lian M.M."/>
            <person name="Swann J.B."/>
            <person name="Ohta Y."/>
            <person name="Flajnik M.F."/>
            <person name="Sutoh Y."/>
            <person name="Kasahara M."/>
            <person name="Hoon S."/>
            <person name="Gangu V."/>
            <person name="Roy S.W."/>
            <person name="Irimia M."/>
            <person name="Korzh V."/>
            <person name="Kondrychyn I."/>
            <person name="Lim Z.W."/>
            <person name="Tay B.H."/>
            <person name="Tohari S."/>
            <person name="Kong K.W."/>
            <person name="Ho S."/>
            <person name="Lorente-Galdos B."/>
            <person name="Quilez J."/>
            <person name="Marques-Bonet T."/>
            <person name="Raney B.J."/>
            <person name="Ingham P.W."/>
            <person name="Tay A."/>
            <person name="Hillier L.W."/>
            <person name="Minx P."/>
            <person name="Boehm T."/>
            <person name="Wilson R.K."/>
            <person name="Brenner S."/>
            <person name="Warren W.C."/>
        </authorList>
    </citation>
    <scope>NUCLEOTIDE SEQUENCE [LARGE SCALE GENOMIC DNA]</scope>
</reference>
<keyword evidence="10" id="KW-0675">Receptor</keyword>
<dbReference type="PROSITE" id="PS01355">
    <property type="entry name" value="HEMATOPO_REC_S_F1"/>
    <property type="match status" value="1"/>
</dbReference>
<evidence type="ECO:0000259" key="15">
    <source>
        <dbReference type="PROSITE" id="PS50853"/>
    </source>
</evidence>
<reference evidence="17" key="2">
    <citation type="journal article" date="2007" name="PLoS Biol.">
        <title>Survey sequencing and comparative analysis of the elephant shark (Callorhinchus milii) genome.</title>
        <authorList>
            <person name="Venkatesh B."/>
            <person name="Kirkness E.F."/>
            <person name="Loh Y.H."/>
            <person name="Halpern A.L."/>
            <person name="Lee A.P."/>
            <person name="Johnson J."/>
            <person name="Dandona N."/>
            <person name="Viswanathan L.D."/>
            <person name="Tay A."/>
            <person name="Venter J.C."/>
            <person name="Strausberg R.L."/>
            <person name="Brenner S."/>
        </authorList>
    </citation>
    <scope>NUCLEOTIDE SEQUENCE [LARGE SCALE GENOMIC DNA]</scope>
</reference>
<organism evidence="16 17">
    <name type="scientific">Callorhinchus milii</name>
    <name type="common">Ghost shark</name>
    <dbReference type="NCBI Taxonomy" id="7868"/>
    <lineage>
        <taxon>Eukaryota</taxon>
        <taxon>Metazoa</taxon>
        <taxon>Chordata</taxon>
        <taxon>Craniata</taxon>
        <taxon>Vertebrata</taxon>
        <taxon>Chondrichthyes</taxon>
        <taxon>Holocephali</taxon>
        <taxon>Chimaeriformes</taxon>
        <taxon>Callorhinchidae</taxon>
        <taxon>Callorhinchus</taxon>
    </lineage>
</organism>
<evidence type="ECO:0000256" key="3">
    <source>
        <dbReference type="ARBA" id="ARBA00018975"/>
    </source>
</evidence>
<dbReference type="InterPro" id="IPR003961">
    <property type="entry name" value="FN3_dom"/>
</dbReference>
<dbReference type="GO" id="GO:0002532">
    <property type="term" value="P:production of molecular mediator involved in inflammatory response"/>
    <property type="evidence" value="ECO:0007669"/>
    <property type="project" value="InterPro"/>
</dbReference>
<name>A0A4W3JE11_CALMI</name>
<keyword evidence="8" id="KW-0472">Membrane</keyword>
<evidence type="ECO:0000256" key="9">
    <source>
        <dbReference type="ARBA" id="ARBA00023157"/>
    </source>
</evidence>
<dbReference type="GO" id="GO:0009897">
    <property type="term" value="C:external side of plasma membrane"/>
    <property type="evidence" value="ECO:0007669"/>
    <property type="project" value="TreeGrafter"/>
</dbReference>
<evidence type="ECO:0000256" key="14">
    <source>
        <dbReference type="SAM" id="SignalP"/>
    </source>
</evidence>
<evidence type="ECO:0000313" key="16">
    <source>
        <dbReference type="Ensembl" id="ENSCMIP00000030530.1"/>
    </source>
</evidence>
<dbReference type="PANTHER" id="PTHR23037:SF32">
    <property type="entry name" value="INTERLEUKIN-4 RECEPTOR SUBUNIT ALPHA"/>
    <property type="match status" value="1"/>
</dbReference>
<evidence type="ECO:0000256" key="8">
    <source>
        <dbReference type="ARBA" id="ARBA00023136"/>
    </source>
</evidence>
<keyword evidence="6 14" id="KW-0732">Signal</keyword>
<dbReference type="SMR" id="A0A4W3JE11"/>
<evidence type="ECO:0000256" key="5">
    <source>
        <dbReference type="ARBA" id="ARBA00022692"/>
    </source>
</evidence>
<keyword evidence="5" id="KW-0812">Transmembrane</keyword>
<feature type="region of interest" description="Disordered" evidence="13">
    <location>
        <begin position="457"/>
        <end position="481"/>
    </location>
</feature>
<dbReference type="GO" id="GO:0004896">
    <property type="term" value="F:cytokine receptor activity"/>
    <property type="evidence" value="ECO:0007669"/>
    <property type="project" value="InterPro"/>
</dbReference>
<evidence type="ECO:0000256" key="11">
    <source>
        <dbReference type="ARBA" id="ARBA00023180"/>
    </source>
</evidence>
<keyword evidence="11" id="KW-0325">Glycoprotein</keyword>
<comment type="similarity">
    <text evidence="2">Belongs to the type I cytokine receptor family. Type 4 subfamily.</text>
</comment>
<dbReference type="OrthoDB" id="8962741at2759"/>
<dbReference type="Proteomes" id="UP000314986">
    <property type="component" value="Unassembled WGS sequence"/>
</dbReference>
<dbReference type="CTD" id="503594"/>
<dbReference type="InParanoid" id="A0A4W3JE11"/>
<dbReference type="InterPro" id="IPR015319">
    <property type="entry name" value="IL-4_rcpt-alpha_N"/>
</dbReference>
<comment type="function">
    <text evidence="12">Receptor for both interleukin 4 and interleukin 13. Couples to the JAK1/2/3-STAT6 pathway. The IL4 response is involved in promoting Th2 differentiation. The IL4/IL13 responses are involved in regulating IgE production and, chemokine and mucus production at sites of allergic inflammation. In certain cell types, can signal through activation of insulin receptor substrates, IRS1/IRS2.</text>
</comment>
<evidence type="ECO:0000256" key="2">
    <source>
        <dbReference type="ARBA" id="ARBA00008280"/>
    </source>
</evidence>
<evidence type="ECO:0000256" key="12">
    <source>
        <dbReference type="ARBA" id="ARBA00025115"/>
    </source>
</evidence>
<dbReference type="InterPro" id="IPR036116">
    <property type="entry name" value="FN3_sf"/>
</dbReference>
<dbReference type="STRING" id="7868.ENSCMIP00000030530"/>
<dbReference type="PROSITE" id="PS50853">
    <property type="entry name" value="FN3"/>
    <property type="match status" value="1"/>
</dbReference>
<keyword evidence="17" id="KW-1185">Reference proteome</keyword>
<feature type="chain" id="PRO_5021214874" description="Interleukin-4 receptor subunit alpha" evidence="14">
    <location>
        <begin position="22"/>
        <end position="581"/>
    </location>
</feature>
<feature type="signal peptide" evidence="14">
    <location>
        <begin position="1"/>
        <end position="21"/>
    </location>
</feature>
<dbReference type="InterPro" id="IPR013783">
    <property type="entry name" value="Ig-like_fold"/>
</dbReference>
<dbReference type="InterPro" id="IPR003531">
    <property type="entry name" value="Hempt_rcpt_S_F1_CS"/>
</dbReference>
<feature type="compositionally biased region" description="Pro residues" evidence="13">
    <location>
        <begin position="470"/>
        <end position="481"/>
    </location>
</feature>
<keyword evidence="4" id="KW-0597">Phosphoprotein</keyword>
<evidence type="ECO:0000256" key="13">
    <source>
        <dbReference type="SAM" id="MobiDB-lite"/>
    </source>
</evidence>
<evidence type="ECO:0000256" key="4">
    <source>
        <dbReference type="ARBA" id="ARBA00022553"/>
    </source>
</evidence>
<protein>
    <recommendedName>
        <fullName evidence="3">Interleukin-4 receptor subunit alpha</fullName>
    </recommendedName>
</protein>
<evidence type="ECO:0000256" key="1">
    <source>
        <dbReference type="ARBA" id="ARBA00004479"/>
    </source>
</evidence>
<dbReference type="AlphaFoldDB" id="A0A4W3JE11"/>
<dbReference type="Pfam" id="PF09238">
    <property type="entry name" value="IL4Ra_N"/>
    <property type="match status" value="1"/>
</dbReference>
<feature type="compositionally biased region" description="Gly residues" evidence="13">
    <location>
        <begin position="520"/>
        <end position="532"/>
    </location>
</feature>
<comment type="subcellular location">
    <subcellularLocation>
        <location evidence="1">Membrane</location>
        <topology evidence="1">Single-pass type I membrane protein</topology>
    </subcellularLocation>
</comment>
<keyword evidence="9" id="KW-1015">Disulfide bond</keyword>
<evidence type="ECO:0000256" key="10">
    <source>
        <dbReference type="ARBA" id="ARBA00023170"/>
    </source>
</evidence>
<dbReference type="Ensembl" id="ENSCMIT00000030997.1">
    <property type="protein sequence ID" value="ENSCMIP00000030530.1"/>
    <property type="gene ID" value="ENSCMIG00000013130.1"/>
</dbReference>
<keyword evidence="7" id="KW-1133">Transmembrane helix</keyword>
<evidence type="ECO:0000313" key="17">
    <source>
        <dbReference type="Proteomes" id="UP000314986"/>
    </source>
</evidence>
<reference evidence="16" key="4">
    <citation type="submission" date="2025-08" db="UniProtKB">
        <authorList>
            <consortium name="Ensembl"/>
        </authorList>
    </citation>
    <scope>IDENTIFICATION</scope>
</reference>
<dbReference type="OMA" id="NWWENIP"/>
<evidence type="ECO:0000256" key="6">
    <source>
        <dbReference type="ARBA" id="ARBA00022729"/>
    </source>
</evidence>
<feature type="domain" description="Fibronectin type-III" evidence="15">
    <location>
        <begin position="128"/>
        <end position="226"/>
    </location>
</feature>
<reference evidence="17" key="1">
    <citation type="journal article" date="2006" name="Science">
        <title>Ancient noncoding elements conserved in the human genome.</title>
        <authorList>
            <person name="Venkatesh B."/>
            <person name="Kirkness E.F."/>
            <person name="Loh Y.H."/>
            <person name="Halpern A.L."/>
            <person name="Lee A.P."/>
            <person name="Johnson J."/>
            <person name="Dandona N."/>
            <person name="Viswanathan L.D."/>
            <person name="Tay A."/>
            <person name="Venter J.C."/>
            <person name="Strausberg R.L."/>
            <person name="Brenner S."/>
        </authorList>
    </citation>
    <scope>NUCLEOTIDE SEQUENCE [LARGE SCALE GENOMIC DNA]</scope>
</reference>
<dbReference type="GeneID" id="103186635"/>
<feature type="region of interest" description="Disordered" evidence="13">
    <location>
        <begin position="520"/>
        <end position="581"/>
    </location>
</feature>
<dbReference type="SUPFAM" id="SSF49265">
    <property type="entry name" value="Fibronectin type III"/>
    <property type="match status" value="2"/>
</dbReference>